<dbReference type="PANTHER" id="PTHR47865">
    <property type="entry name" value="OS05G0580550 PROTEIN"/>
    <property type="match status" value="1"/>
</dbReference>
<evidence type="ECO:0000256" key="1">
    <source>
        <dbReference type="SAM" id="MobiDB-lite"/>
    </source>
</evidence>
<dbReference type="EMBL" id="LWDX02069857">
    <property type="protein sequence ID" value="OEL14482.1"/>
    <property type="molecule type" value="Genomic_DNA"/>
</dbReference>
<gene>
    <name evidence="2" type="ORF">BAE44_0024498</name>
</gene>
<dbReference type="OrthoDB" id="666625at2759"/>
<organism evidence="2 3">
    <name type="scientific">Dichanthelium oligosanthes</name>
    <dbReference type="NCBI Taxonomy" id="888268"/>
    <lineage>
        <taxon>Eukaryota</taxon>
        <taxon>Viridiplantae</taxon>
        <taxon>Streptophyta</taxon>
        <taxon>Embryophyta</taxon>
        <taxon>Tracheophyta</taxon>
        <taxon>Spermatophyta</taxon>
        <taxon>Magnoliopsida</taxon>
        <taxon>Liliopsida</taxon>
        <taxon>Poales</taxon>
        <taxon>Poaceae</taxon>
        <taxon>PACMAD clade</taxon>
        <taxon>Panicoideae</taxon>
        <taxon>Panicodae</taxon>
        <taxon>Paniceae</taxon>
        <taxon>Dichantheliinae</taxon>
        <taxon>Dichanthelium</taxon>
    </lineage>
</organism>
<dbReference type="PANTHER" id="PTHR47865:SF1">
    <property type="entry name" value="OS08G0106700 PROTEIN"/>
    <property type="match status" value="1"/>
</dbReference>
<evidence type="ECO:0000313" key="3">
    <source>
        <dbReference type="Proteomes" id="UP000095767"/>
    </source>
</evidence>
<proteinExistence type="predicted"/>
<feature type="compositionally biased region" description="Polar residues" evidence="1">
    <location>
        <begin position="1"/>
        <end position="11"/>
    </location>
</feature>
<feature type="compositionally biased region" description="Polar residues" evidence="1">
    <location>
        <begin position="46"/>
        <end position="58"/>
    </location>
</feature>
<dbReference type="Proteomes" id="UP000095767">
    <property type="component" value="Unassembled WGS sequence"/>
</dbReference>
<name>A0A1E5UNN3_9POAL</name>
<reference evidence="2 3" key="1">
    <citation type="submission" date="2016-09" db="EMBL/GenBank/DDBJ databases">
        <title>The draft genome of Dichanthelium oligosanthes: A C3 panicoid grass species.</title>
        <authorList>
            <person name="Studer A.J."/>
            <person name="Schnable J.C."/>
            <person name="Brutnell T.P."/>
        </authorList>
    </citation>
    <scope>NUCLEOTIDE SEQUENCE [LARGE SCALE GENOMIC DNA]</scope>
    <source>
        <strain evidence="3">cv. Kellogg 1175</strain>
        <tissue evidence="2">Leaf</tissue>
    </source>
</reference>
<keyword evidence="3" id="KW-1185">Reference proteome</keyword>
<dbReference type="AlphaFoldDB" id="A0A1E5UNN3"/>
<evidence type="ECO:0000313" key="2">
    <source>
        <dbReference type="EMBL" id="OEL14482.1"/>
    </source>
</evidence>
<sequence length="157" mass="17078">METIFGNSMATGNFAKDTSAALGTEDDDVDSQAKEEEVTGHGLSDGRNTQETTSSASRPNKKAKVAEIEEEGLVAAFKNVGQNLADAIKMVAKPDNELPTNLFDILNNLPSFNSAHISFYYAHLVANPHIGKAFYGLPFEHNLNWVTMFIAEKFPGI</sequence>
<protein>
    <submittedName>
        <fullName evidence="2">Uncharacterized protein</fullName>
    </submittedName>
</protein>
<feature type="region of interest" description="Disordered" evidence="1">
    <location>
        <begin position="1"/>
        <end position="64"/>
    </location>
</feature>
<comment type="caution">
    <text evidence="2">The sequence shown here is derived from an EMBL/GenBank/DDBJ whole genome shotgun (WGS) entry which is preliminary data.</text>
</comment>
<accession>A0A1E5UNN3</accession>